<comment type="similarity">
    <text evidence="8">Belongs to the shikimate dehydrogenase family.</text>
</comment>
<dbReference type="Pfam" id="PF08501">
    <property type="entry name" value="Shikimate_dh_N"/>
    <property type="match status" value="1"/>
</dbReference>
<dbReference type="FunFam" id="3.40.50.720:FF:000104">
    <property type="entry name" value="Shikimate dehydrogenase (NADP(+))"/>
    <property type="match status" value="1"/>
</dbReference>
<evidence type="ECO:0000256" key="5">
    <source>
        <dbReference type="ARBA" id="ARBA00023002"/>
    </source>
</evidence>
<evidence type="ECO:0000259" key="11">
    <source>
        <dbReference type="Pfam" id="PF18317"/>
    </source>
</evidence>
<feature type="binding site" evidence="8">
    <location>
        <position position="215"/>
    </location>
    <ligand>
        <name>shikimate</name>
        <dbReference type="ChEBI" id="CHEBI:36208"/>
    </ligand>
</feature>
<reference evidence="12 13" key="1">
    <citation type="submission" date="2018-03" db="EMBL/GenBank/DDBJ databases">
        <title>The draft genome of Zobellella taiwanensis JCM 13381.</title>
        <authorList>
            <person name="Liu L."/>
            <person name="Li L."/>
            <person name="Wang T."/>
            <person name="Zhang X."/>
            <person name="Liang L."/>
        </authorList>
    </citation>
    <scope>NUCLEOTIDE SEQUENCE [LARGE SCALE GENOMIC DNA]</scope>
    <source>
        <strain evidence="12 13">JCM 13381</strain>
    </source>
</reference>
<dbReference type="Proteomes" id="UP000242181">
    <property type="component" value="Unassembled WGS sequence"/>
</dbReference>
<dbReference type="CDD" id="cd01065">
    <property type="entry name" value="NAD_bind_Shikimate_DH"/>
    <property type="match status" value="1"/>
</dbReference>
<dbReference type="PANTHER" id="PTHR21089:SF1">
    <property type="entry name" value="BIFUNCTIONAL 3-DEHYDROQUINATE DEHYDRATASE_SHIKIMATE DEHYDROGENASE, CHLOROPLASTIC"/>
    <property type="match status" value="1"/>
</dbReference>
<dbReference type="Pfam" id="PF01488">
    <property type="entry name" value="Shikimate_DH"/>
    <property type="match status" value="1"/>
</dbReference>
<evidence type="ECO:0000256" key="2">
    <source>
        <dbReference type="ARBA" id="ARBA00012962"/>
    </source>
</evidence>
<dbReference type="SUPFAM" id="SSF53223">
    <property type="entry name" value="Aminoacid dehydrogenase-like, N-terminal domain"/>
    <property type="match status" value="1"/>
</dbReference>
<keyword evidence="6 8" id="KW-0057">Aromatic amino acid biosynthesis</keyword>
<dbReference type="InterPro" id="IPR036291">
    <property type="entry name" value="NAD(P)-bd_dom_sf"/>
</dbReference>
<keyword evidence="4 8" id="KW-0521">NADP</keyword>
<evidence type="ECO:0000313" key="12">
    <source>
        <dbReference type="EMBL" id="PSJ42572.1"/>
    </source>
</evidence>
<evidence type="ECO:0000259" key="10">
    <source>
        <dbReference type="Pfam" id="PF08501"/>
    </source>
</evidence>
<name>A0A2P7QX79_9GAMM</name>
<evidence type="ECO:0000256" key="8">
    <source>
        <dbReference type="HAMAP-Rule" id="MF_00222"/>
    </source>
</evidence>
<dbReference type="EC" id="1.1.1.25" evidence="2 8"/>
<evidence type="ECO:0000256" key="4">
    <source>
        <dbReference type="ARBA" id="ARBA00022857"/>
    </source>
</evidence>
<dbReference type="OrthoDB" id="9776868at2"/>
<feature type="domain" description="Shikimate dehydrogenase substrate binding N-terminal" evidence="10">
    <location>
        <begin position="6"/>
        <end position="88"/>
    </location>
</feature>
<evidence type="ECO:0000259" key="9">
    <source>
        <dbReference type="Pfam" id="PF01488"/>
    </source>
</evidence>
<dbReference type="HAMAP" id="MF_00222">
    <property type="entry name" value="Shikimate_DH_AroE"/>
    <property type="match status" value="1"/>
</dbReference>
<comment type="pathway">
    <text evidence="1 8">Metabolic intermediate biosynthesis; chorismate biosynthesis; chorismate from D-erythrose 4-phosphate and phosphoenolpyruvate: step 4/7.</text>
</comment>
<dbReference type="FunFam" id="3.40.50.10860:FF:000006">
    <property type="entry name" value="Shikimate dehydrogenase (NADP(+))"/>
    <property type="match status" value="1"/>
</dbReference>
<dbReference type="Gene3D" id="3.40.50.720">
    <property type="entry name" value="NAD(P)-binding Rossmann-like Domain"/>
    <property type="match status" value="1"/>
</dbReference>
<proteinExistence type="inferred from homology"/>
<dbReference type="AlphaFoldDB" id="A0A2P7QX79"/>
<dbReference type="InterPro" id="IPR013708">
    <property type="entry name" value="Shikimate_DH-bd_N"/>
</dbReference>
<gene>
    <name evidence="8" type="primary">aroE</name>
    <name evidence="12" type="ORF">C7I36_09855</name>
</gene>
<dbReference type="GO" id="GO:0050661">
    <property type="term" value="F:NADP binding"/>
    <property type="evidence" value="ECO:0007669"/>
    <property type="project" value="InterPro"/>
</dbReference>
<sequence>MDKYVVIGNPINHSQSPFIHRQFAQQAGQQMSYERLLAPLDDFSGTLRQFFQSGGKGGNVTVPFKTEALALADDLTERAEQAGAANTLHLQSDGRLLADNTDGAGLVADLERLGVRLSGRRLLLLGAGGAARGAMAPLLASSVGELIVANRTQSRAEELVHRFAAMGPVTCRSLTALEGGFDIIINSTSASLQGESLALPASLCHPQTRVYDMMYGREETPFLRWAREQGVEHRYDGLGMLVGQAAESFHLWRGVRPEVEPVLAVLRAKLEVPS</sequence>
<dbReference type="GO" id="GO:0005829">
    <property type="term" value="C:cytosol"/>
    <property type="evidence" value="ECO:0007669"/>
    <property type="project" value="TreeGrafter"/>
</dbReference>
<organism evidence="12 13">
    <name type="scientific">Zobellella taiwanensis</name>
    <dbReference type="NCBI Taxonomy" id="347535"/>
    <lineage>
        <taxon>Bacteria</taxon>
        <taxon>Pseudomonadati</taxon>
        <taxon>Pseudomonadota</taxon>
        <taxon>Gammaproteobacteria</taxon>
        <taxon>Aeromonadales</taxon>
        <taxon>Aeromonadaceae</taxon>
        <taxon>Zobellella</taxon>
    </lineage>
</organism>
<comment type="function">
    <text evidence="8">Involved in the biosynthesis of the chorismate, which leads to the biosynthesis of aromatic amino acids. Catalyzes the reversible NADPH linked reduction of 3-dehydroshikimate (DHSA) to yield shikimate (SA).</text>
</comment>
<dbReference type="GO" id="GO:0009073">
    <property type="term" value="P:aromatic amino acid family biosynthetic process"/>
    <property type="evidence" value="ECO:0007669"/>
    <property type="project" value="UniProtKB-KW"/>
</dbReference>
<dbReference type="Gene3D" id="3.40.50.10860">
    <property type="entry name" value="Leucine Dehydrogenase, chain A, domain 1"/>
    <property type="match status" value="1"/>
</dbReference>
<evidence type="ECO:0000256" key="1">
    <source>
        <dbReference type="ARBA" id="ARBA00004871"/>
    </source>
</evidence>
<dbReference type="InterPro" id="IPR006151">
    <property type="entry name" value="Shikm_DH/Glu-tRNA_Rdtase"/>
</dbReference>
<dbReference type="GO" id="GO:0019632">
    <property type="term" value="P:shikimate metabolic process"/>
    <property type="evidence" value="ECO:0007669"/>
    <property type="project" value="InterPro"/>
</dbReference>
<feature type="binding site" evidence="8">
    <location>
        <begin position="150"/>
        <end position="155"/>
    </location>
    <ligand>
        <name>NADP(+)</name>
        <dbReference type="ChEBI" id="CHEBI:58349"/>
    </ligand>
</feature>
<dbReference type="InterPro" id="IPR041121">
    <property type="entry name" value="SDH_C"/>
</dbReference>
<comment type="subunit">
    <text evidence="8">Homodimer.</text>
</comment>
<feature type="binding site" evidence="8">
    <location>
        <position position="102"/>
    </location>
    <ligand>
        <name>shikimate</name>
        <dbReference type="ChEBI" id="CHEBI:36208"/>
    </ligand>
</feature>
<dbReference type="NCBIfam" id="NF001310">
    <property type="entry name" value="PRK00258.1-2"/>
    <property type="match status" value="1"/>
</dbReference>
<dbReference type="NCBIfam" id="TIGR00507">
    <property type="entry name" value="aroE"/>
    <property type="match status" value="1"/>
</dbReference>
<feature type="binding site" evidence="8">
    <location>
        <position position="86"/>
    </location>
    <ligand>
        <name>shikimate</name>
        <dbReference type="ChEBI" id="CHEBI:36208"/>
    </ligand>
</feature>
<comment type="catalytic activity">
    <reaction evidence="7 8">
        <text>shikimate + NADP(+) = 3-dehydroshikimate + NADPH + H(+)</text>
        <dbReference type="Rhea" id="RHEA:17737"/>
        <dbReference type="ChEBI" id="CHEBI:15378"/>
        <dbReference type="ChEBI" id="CHEBI:16630"/>
        <dbReference type="ChEBI" id="CHEBI:36208"/>
        <dbReference type="ChEBI" id="CHEBI:57783"/>
        <dbReference type="ChEBI" id="CHEBI:58349"/>
        <dbReference type="EC" id="1.1.1.25"/>
    </reaction>
</comment>
<dbReference type="GO" id="GO:0008652">
    <property type="term" value="P:amino acid biosynthetic process"/>
    <property type="evidence" value="ECO:0007669"/>
    <property type="project" value="UniProtKB-KW"/>
</dbReference>
<feature type="active site" description="Proton acceptor" evidence="8">
    <location>
        <position position="65"/>
    </location>
</feature>
<evidence type="ECO:0000313" key="13">
    <source>
        <dbReference type="Proteomes" id="UP000242181"/>
    </source>
</evidence>
<dbReference type="GO" id="GO:0009423">
    <property type="term" value="P:chorismate biosynthetic process"/>
    <property type="evidence" value="ECO:0007669"/>
    <property type="project" value="UniProtKB-UniRule"/>
</dbReference>
<feature type="binding site" evidence="8">
    <location>
        <position position="77"/>
    </location>
    <ligand>
        <name>NADP(+)</name>
        <dbReference type="ChEBI" id="CHEBI:58349"/>
    </ligand>
</feature>
<evidence type="ECO:0000256" key="3">
    <source>
        <dbReference type="ARBA" id="ARBA00022605"/>
    </source>
</evidence>
<feature type="domain" description="SDH C-terminal" evidence="11">
    <location>
        <begin position="237"/>
        <end position="267"/>
    </location>
</feature>
<dbReference type="RefSeq" id="WP_106453545.1">
    <property type="nucleotide sequence ID" value="NZ_PXYH01000011.1"/>
</dbReference>
<dbReference type="GO" id="GO:0004764">
    <property type="term" value="F:shikimate 3-dehydrogenase (NADP+) activity"/>
    <property type="evidence" value="ECO:0007669"/>
    <property type="project" value="UniProtKB-UniRule"/>
</dbReference>
<dbReference type="PANTHER" id="PTHR21089">
    <property type="entry name" value="SHIKIMATE DEHYDROGENASE"/>
    <property type="match status" value="1"/>
</dbReference>
<feature type="binding site" evidence="8">
    <location>
        <begin position="126"/>
        <end position="130"/>
    </location>
    <ligand>
        <name>NADP(+)</name>
        <dbReference type="ChEBI" id="CHEBI:58349"/>
    </ligand>
</feature>
<feature type="domain" description="Quinate/shikimate 5-dehydrogenase/glutamyl-tRNA reductase" evidence="9">
    <location>
        <begin position="116"/>
        <end position="191"/>
    </location>
</feature>
<keyword evidence="3 8" id="KW-0028">Amino-acid biosynthesis</keyword>
<dbReference type="UniPathway" id="UPA00053">
    <property type="reaction ID" value="UER00087"/>
</dbReference>
<feature type="binding site" evidence="8">
    <location>
        <position position="237"/>
    </location>
    <ligand>
        <name>NADP(+)</name>
        <dbReference type="ChEBI" id="CHEBI:58349"/>
    </ligand>
</feature>
<keyword evidence="13" id="KW-1185">Reference proteome</keyword>
<feature type="binding site" evidence="8">
    <location>
        <position position="244"/>
    </location>
    <ligand>
        <name>shikimate</name>
        <dbReference type="ChEBI" id="CHEBI:36208"/>
    </ligand>
</feature>
<comment type="caution">
    <text evidence="12">The sequence shown here is derived from an EMBL/GenBank/DDBJ whole genome shotgun (WGS) entry which is preliminary data.</text>
</comment>
<dbReference type="SUPFAM" id="SSF51735">
    <property type="entry name" value="NAD(P)-binding Rossmann-fold domains"/>
    <property type="match status" value="1"/>
</dbReference>
<keyword evidence="5 8" id="KW-0560">Oxidoreductase</keyword>
<evidence type="ECO:0000256" key="7">
    <source>
        <dbReference type="ARBA" id="ARBA00049442"/>
    </source>
</evidence>
<feature type="binding site" evidence="8">
    <location>
        <begin position="14"/>
        <end position="16"/>
    </location>
    <ligand>
        <name>shikimate</name>
        <dbReference type="ChEBI" id="CHEBI:36208"/>
    </ligand>
</feature>
<evidence type="ECO:0000256" key="6">
    <source>
        <dbReference type="ARBA" id="ARBA00023141"/>
    </source>
</evidence>
<accession>A0A2P7QX79</accession>
<feature type="binding site" evidence="8">
    <location>
        <position position="61"/>
    </location>
    <ligand>
        <name>shikimate</name>
        <dbReference type="ChEBI" id="CHEBI:36208"/>
    </ligand>
</feature>
<dbReference type="InterPro" id="IPR022893">
    <property type="entry name" value="Shikimate_DH_fam"/>
</dbReference>
<protein>
    <recommendedName>
        <fullName evidence="2 8">Shikimate dehydrogenase (NADP(+))</fullName>
        <shortName evidence="8">SDH</shortName>
        <ecNumber evidence="2 8">1.1.1.25</ecNumber>
    </recommendedName>
</protein>
<dbReference type="InterPro" id="IPR011342">
    <property type="entry name" value="Shikimate_DH"/>
</dbReference>
<dbReference type="InterPro" id="IPR046346">
    <property type="entry name" value="Aminoacid_DH-like_N_sf"/>
</dbReference>
<dbReference type="EMBL" id="PXYH01000011">
    <property type="protein sequence ID" value="PSJ42572.1"/>
    <property type="molecule type" value="Genomic_DNA"/>
</dbReference>
<dbReference type="Pfam" id="PF18317">
    <property type="entry name" value="SDH_C"/>
    <property type="match status" value="1"/>
</dbReference>
<feature type="binding site" evidence="8">
    <location>
        <position position="213"/>
    </location>
    <ligand>
        <name>NADP(+)</name>
        <dbReference type="ChEBI" id="CHEBI:58349"/>
    </ligand>
</feature>